<evidence type="ECO:0000256" key="3">
    <source>
        <dbReference type="ARBA" id="ARBA00022679"/>
    </source>
</evidence>
<keyword evidence="11" id="KW-1185">Reference proteome</keyword>
<comment type="catalytic activity">
    <reaction evidence="8">
        <text>L-cysteinyl-[protein] + hexadecanoyl-CoA = S-hexadecanoyl-L-cysteinyl-[protein] + CoA</text>
        <dbReference type="Rhea" id="RHEA:36683"/>
        <dbReference type="Rhea" id="RHEA-COMP:10131"/>
        <dbReference type="Rhea" id="RHEA-COMP:11032"/>
        <dbReference type="ChEBI" id="CHEBI:29950"/>
        <dbReference type="ChEBI" id="CHEBI:57287"/>
        <dbReference type="ChEBI" id="CHEBI:57379"/>
        <dbReference type="ChEBI" id="CHEBI:74151"/>
        <dbReference type="EC" id="2.3.1.225"/>
    </reaction>
</comment>
<evidence type="ECO:0000256" key="7">
    <source>
        <dbReference type="ARBA" id="ARBA00023315"/>
    </source>
</evidence>
<dbReference type="SUPFAM" id="SSF81383">
    <property type="entry name" value="F-box domain"/>
    <property type="match status" value="1"/>
</dbReference>
<feature type="domain" description="F-box" evidence="9">
    <location>
        <begin position="360"/>
        <end position="407"/>
    </location>
</feature>
<dbReference type="SMART" id="SM01198">
    <property type="entry name" value="FBA"/>
    <property type="match status" value="1"/>
</dbReference>
<keyword evidence="7 8" id="KW-0012">Acyltransferase</keyword>
<comment type="subcellular location">
    <subcellularLocation>
        <location evidence="1">Membrane</location>
        <topology evidence="1">Multi-pass membrane protein</topology>
    </subcellularLocation>
</comment>
<sequence length="670" mass="73166">MDVTQLDLFRHCRFLRHVGKVMVLFVLALVIAIYCSTVKHGLSPGLKSANLGLAVLAALGVALYSAVVGLLLWSYLACFLTQPGHVPPSWHPFQDAEAAAAELEAWEQLAYEQQQRRQLQWEGEAGRAHVNRPRYCRKCKAWKPPRAHHDSMTGRCVLRMDHYCIWVLNCVGLLNYKFFALFLFYACIGCTASAALLVKPCIDAFSSSGPEVGALIFTFVTFVFSVAFSLALFGFVIMHGRLCALNMTTIEAYEKRPVKPWPYDHGAQLNFQEVFGRDRRYWLLPMHTPHFAHALLEDALRTPPPPDELLGDRETVRSVCDLLSVSDVPEDAMGTQLITSRSAATHPQTAAAAHIPASEEAGMDMLPSCVLQSVFAFVDAPTLLTSVHLVSKTFHDAVRSEYLWLARLPTELAHALRSSGPGTSAGNGSALQLYLLLANSNLLSNPWQTLQQQTAERQAAIMPGRAKTPWVAMGDNSQTWKWGPAALEGLTTVPGAEPPMPPPPPPPLLSRGGAPLLFPCGAVASSWNGSMLMQEVDLVAALQLRGLTPAAARAFLDSAPALACEVWVAARFDSGGVWEVQVAVDSRPRPAPVDRAQHVSWLEGCAAVESSGQQRAEPQVWRRHQVLLESGYGPGARRAVVVLWGKSTQAWAGHYGAKFASPALRFVVPP</sequence>
<dbReference type="PROSITE" id="PS50216">
    <property type="entry name" value="DHHC"/>
    <property type="match status" value="1"/>
</dbReference>
<dbReference type="Gene3D" id="2.60.120.260">
    <property type="entry name" value="Galactose-binding domain-like"/>
    <property type="match status" value="1"/>
</dbReference>
<comment type="domain">
    <text evidence="8">The DHHC domain is required for palmitoyltransferase activity.</text>
</comment>
<protein>
    <recommendedName>
        <fullName evidence="8">S-acyltransferase</fullName>
        <ecNumber evidence="8">2.3.1.225</ecNumber>
    </recommendedName>
    <alternativeName>
        <fullName evidence="8">Palmitoyltransferase</fullName>
    </alternativeName>
</protein>
<evidence type="ECO:0000256" key="6">
    <source>
        <dbReference type="ARBA" id="ARBA00023136"/>
    </source>
</evidence>
<dbReference type="PANTHER" id="PTHR12246">
    <property type="entry name" value="PALMITOYLTRANSFERASE ZDHHC16"/>
    <property type="match status" value="1"/>
</dbReference>
<evidence type="ECO:0000259" key="9">
    <source>
        <dbReference type="PROSITE" id="PS50181"/>
    </source>
</evidence>
<comment type="caution">
    <text evidence="10">The sequence shown here is derived from an EMBL/GenBank/DDBJ whole genome shotgun (WGS) entry which is preliminary data.</text>
</comment>
<feature type="transmembrane region" description="Helical" evidence="8">
    <location>
        <begin position="214"/>
        <end position="237"/>
    </location>
</feature>
<feature type="transmembrane region" description="Helical" evidence="8">
    <location>
        <begin position="21"/>
        <end position="39"/>
    </location>
</feature>
<comment type="similarity">
    <text evidence="2 8">Belongs to the DHHC palmitoyltransferase family.</text>
</comment>
<dbReference type="EMBL" id="SIDB01000001">
    <property type="protein sequence ID" value="KAI3438498.1"/>
    <property type="molecule type" value="Genomic_DNA"/>
</dbReference>
<reference evidence="10" key="1">
    <citation type="journal article" date="2019" name="Plant J.">
        <title>Chlorella vulgaris genome assembly and annotation reveals the molecular basis for metabolic acclimation to high light conditions.</title>
        <authorList>
            <person name="Cecchin M."/>
            <person name="Marcolungo L."/>
            <person name="Rossato M."/>
            <person name="Girolomoni L."/>
            <person name="Cosentino E."/>
            <person name="Cuine S."/>
            <person name="Li-Beisson Y."/>
            <person name="Delledonne M."/>
            <person name="Ballottari M."/>
        </authorList>
    </citation>
    <scope>NUCLEOTIDE SEQUENCE</scope>
    <source>
        <strain evidence="10">211/11P</strain>
    </source>
</reference>
<evidence type="ECO:0000256" key="8">
    <source>
        <dbReference type="RuleBase" id="RU079119"/>
    </source>
</evidence>
<keyword evidence="3 8" id="KW-0808">Transferase</keyword>
<dbReference type="GO" id="GO:0016020">
    <property type="term" value="C:membrane"/>
    <property type="evidence" value="ECO:0007669"/>
    <property type="project" value="UniProtKB-SubCell"/>
</dbReference>
<dbReference type="GO" id="GO:0019706">
    <property type="term" value="F:protein-cysteine S-palmitoyltransferase activity"/>
    <property type="evidence" value="ECO:0007669"/>
    <property type="project" value="UniProtKB-EC"/>
</dbReference>
<dbReference type="Proteomes" id="UP001055712">
    <property type="component" value="Unassembled WGS sequence"/>
</dbReference>
<dbReference type="InterPro" id="IPR001810">
    <property type="entry name" value="F-box_dom"/>
</dbReference>
<evidence type="ECO:0000256" key="4">
    <source>
        <dbReference type="ARBA" id="ARBA00022692"/>
    </source>
</evidence>
<feature type="transmembrane region" description="Helical" evidence="8">
    <location>
        <begin position="178"/>
        <end position="198"/>
    </location>
</feature>
<organism evidence="10 11">
    <name type="scientific">Chlorella vulgaris</name>
    <name type="common">Green alga</name>
    <dbReference type="NCBI Taxonomy" id="3077"/>
    <lineage>
        <taxon>Eukaryota</taxon>
        <taxon>Viridiplantae</taxon>
        <taxon>Chlorophyta</taxon>
        <taxon>core chlorophytes</taxon>
        <taxon>Trebouxiophyceae</taxon>
        <taxon>Chlorellales</taxon>
        <taxon>Chlorellaceae</taxon>
        <taxon>Chlorella clade</taxon>
        <taxon>Chlorella</taxon>
    </lineage>
</organism>
<evidence type="ECO:0000313" key="11">
    <source>
        <dbReference type="Proteomes" id="UP001055712"/>
    </source>
</evidence>
<dbReference type="EC" id="2.3.1.225" evidence="8"/>
<dbReference type="OrthoDB" id="331948at2759"/>
<dbReference type="InterPro" id="IPR036047">
    <property type="entry name" value="F-box-like_dom_sf"/>
</dbReference>
<evidence type="ECO:0000313" key="10">
    <source>
        <dbReference type="EMBL" id="KAI3438498.1"/>
    </source>
</evidence>
<evidence type="ECO:0000256" key="1">
    <source>
        <dbReference type="ARBA" id="ARBA00004141"/>
    </source>
</evidence>
<accession>A0A9D4TZ98</accession>
<reference evidence="10" key="2">
    <citation type="submission" date="2020-11" db="EMBL/GenBank/DDBJ databases">
        <authorList>
            <person name="Cecchin M."/>
            <person name="Marcolungo L."/>
            <person name="Rossato M."/>
            <person name="Girolomoni L."/>
            <person name="Cosentino E."/>
            <person name="Cuine S."/>
            <person name="Li-Beisson Y."/>
            <person name="Delledonne M."/>
            <person name="Ballottari M."/>
        </authorList>
    </citation>
    <scope>NUCLEOTIDE SEQUENCE</scope>
    <source>
        <strain evidence="10">211/11P</strain>
        <tissue evidence="10">Whole cell</tissue>
    </source>
</reference>
<feature type="transmembrane region" description="Helical" evidence="8">
    <location>
        <begin position="51"/>
        <end position="73"/>
    </location>
</feature>
<evidence type="ECO:0000256" key="5">
    <source>
        <dbReference type="ARBA" id="ARBA00022989"/>
    </source>
</evidence>
<dbReference type="InterPro" id="IPR039859">
    <property type="entry name" value="PFA4/ZDH16/20/ERF2-like"/>
</dbReference>
<dbReference type="InterPro" id="IPR001594">
    <property type="entry name" value="Palmitoyltrfase_DHHC"/>
</dbReference>
<name>A0A9D4TZ98_CHLVU</name>
<evidence type="ECO:0000256" key="2">
    <source>
        <dbReference type="ARBA" id="ARBA00008574"/>
    </source>
</evidence>
<dbReference type="PROSITE" id="PS50181">
    <property type="entry name" value="FBOX"/>
    <property type="match status" value="1"/>
</dbReference>
<keyword evidence="4 8" id="KW-0812">Transmembrane</keyword>
<dbReference type="Pfam" id="PF01529">
    <property type="entry name" value="DHHC"/>
    <property type="match status" value="1"/>
</dbReference>
<proteinExistence type="inferred from homology"/>
<dbReference type="Gene3D" id="1.20.1280.50">
    <property type="match status" value="1"/>
</dbReference>
<keyword evidence="5 8" id="KW-1133">Transmembrane helix</keyword>
<dbReference type="Pfam" id="PF00646">
    <property type="entry name" value="F-box"/>
    <property type="match status" value="1"/>
</dbReference>
<dbReference type="InterPro" id="IPR007397">
    <property type="entry name" value="F-box-assoc_dom"/>
</dbReference>
<keyword evidence="6 8" id="KW-0472">Membrane</keyword>
<gene>
    <name evidence="10" type="ORF">D9Q98_000926</name>
</gene>
<dbReference type="AlphaFoldDB" id="A0A9D4TZ98"/>